<feature type="non-terminal residue" evidence="1">
    <location>
        <position position="168"/>
    </location>
</feature>
<dbReference type="InterPro" id="IPR032578">
    <property type="entry name" value="DUF4919"/>
</dbReference>
<dbReference type="AlphaFoldDB" id="A0A934X2U7"/>
<organism evidence="1 2">
    <name type="scientific">Marivirga aurantiaca</name>
    <dbReference type="NCBI Taxonomy" id="2802615"/>
    <lineage>
        <taxon>Bacteria</taxon>
        <taxon>Pseudomonadati</taxon>
        <taxon>Bacteroidota</taxon>
        <taxon>Cytophagia</taxon>
        <taxon>Cytophagales</taxon>
        <taxon>Marivirgaceae</taxon>
        <taxon>Marivirga</taxon>
    </lineage>
</organism>
<keyword evidence="2" id="KW-1185">Reference proteome</keyword>
<gene>
    <name evidence="1" type="ORF">JKA74_20650</name>
</gene>
<dbReference type="EMBL" id="JAEQBW010000032">
    <property type="protein sequence ID" value="MBK6267456.1"/>
    <property type="molecule type" value="Genomic_DNA"/>
</dbReference>
<dbReference type="RefSeq" id="WP_201433142.1">
    <property type="nucleotide sequence ID" value="NZ_JAEQBW010000032.1"/>
</dbReference>
<accession>A0A934X2U7</accession>
<dbReference type="Proteomes" id="UP000611723">
    <property type="component" value="Unassembled WGS sequence"/>
</dbReference>
<comment type="caution">
    <text evidence="1">The sequence shown here is derived from an EMBL/GenBank/DDBJ whole genome shotgun (WGS) entry which is preliminary data.</text>
</comment>
<dbReference type="Pfam" id="PF16266">
    <property type="entry name" value="DUF4919"/>
    <property type="match status" value="1"/>
</dbReference>
<evidence type="ECO:0000313" key="1">
    <source>
        <dbReference type="EMBL" id="MBK6267456.1"/>
    </source>
</evidence>
<reference evidence="1" key="1">
    <citation type="submission" date="2021-01" db="EMBL/GenBank/DDBJ databases">
        <title>Marivirga aurantiaca sp. nov., isolated from intertidal surface sediments.</title>
        <authorList>
            <person name="Zhang M."/>
        </authorList>
    </citation>
    <scope>NUCLEOTIDE SEQUENCE</scope>
    <source>
        <strain evidence="1">S37H4</strain>
    </source>
</reference>
<proteinExistence type="predicted"/>
<protein>
    <submittedName>
        <fullName evidence="1">DUF4919 domain-containing protein</fullName>
    </submittedName>
</protein>
<sequence>MKNMRQLILILFFYGISLLSYGQNEIEIHFDTIKSKIENKKADTYYPKLIKRFNDFDTTLTLDDYALIYYGFSFQDDYIKNKPDETELKSALESNNYGKVIKGCQKILDKNPVSLFANNNMGFALYKLDRPESEWLKYQSRFRALRKLIVYSGNGLSTETAFKVIYVS</sequence>
<evidence type="ECO:0000313" key="2">
    <source>
        <dbReference type="Proteomes" id="UP000611723"/>
    </source>
</evidence>
<name>A0A934X2U7_9BACT</name>